<evidence type="ECO:0000256" key="2">
    <source>
        <dbReference type="SAM" id="SignalP"/>
    </source>
</evidence>
<feature type="region of interest" description="Disordered" evidence="1">
    <location>
        <begin position="212"/>
        <end position="232"/>
    </location>
</feature>
<organism evidence="3">
    <name type="scientific">Ixodes ricinus</name>
    <name type="common">Common tick</name>
    <name type="synonym">Acarus ricinus</name>
    <dbReference type="NCBI Taxonomy" id="34613"/>
    <lineage>
        <taxon>Eukaryota</taxon>
        <taxon>Metazoa</taxon>
        <taxon>Ecdysozoa</taxon>
        <taxon>Arthropoda</taxon>
        <taxon>Chelicerata</taxon>
        <taxon>Arachnida</taxon>
        <taxon>Acari</taxon>
        <taxon>Parasitiformes</taxon>
        <taxon>Ixodida</taxon>
        <taxon>Ixodoidea</taxon>
        <taxon>Ixodidae</taxon>
        <taxon>Ixodinae</taxon>
        <taxon>Ixodes</taxon>
    </lineage>
</organism>
<name>A0A0K8R7P8_IXORI</name>
<evidence type="ECO:0000313" key="3">
    <source>
        <dbReference type="EMBL" id="JAA67162.1"/>
    </source>
</evidence>
<proteinExistence type="evidence at transcript level"/>
<reference evidence="3" key="1">
    <citation type="submission" date="2012-12" db="EMBL/GenBank/DDBJ databases">
        <title>Identification and characterization of a phenylalanine ammonia-lyase gene family in Isatis indigotica Fort.</title>
        <authorList>
            <person name="Liu Q."/>
            <person name="Chen J."/>
            <person name="Zhou X."/>
            <person name="Di P."/>
            <person name="Xiao Y."/>
            <person name="Xuan H."/>
            <person name="Zhang L."/>
            <person name="Chen W."/>
        </authorList>
    </citation>
    <scope>NUCLEOTIDE SEQUENCE</scope>
    <source>
        <tissue evidence="3">Salivary gland</tissue>
    </source>
</reference>
<feature type="chain" id="PRO_5005516078" evidence="2">
    <location>
        <begin position="22"/>
        <end position="232"/>
    </location>
</feature>
<protein>
    <submittedName>
        <fullName evidence="3">Putative p32 protein</fullName>
    </submittedName>
</protein>
<accession>A0A0K8R7P8</accession>
<evidence type="ECO:0000256" key="1">
    <source>
        <dbReference type="SAM" id="MobiDB-lite"/>
    </source>
</evidence>
<sequence length="232" mass="26746">MNLLNWSSCLWIWFMCIVVECLPKFHLSSRYEYADSFTLTMSYIVDDTLIDDDKTYIEAWLAWVAQQAMFDFQRVFHFTLNLKFKITYLENKEDLKGLLQPNKIGTYVWPYGAISTLTEYFRGQSHFDIICLVTNLKLDDGDMVRNGYGYHGSQTLCEESLPILLAYAPRHHGYSSYMLLSLILDSISPGIGGSVFNVPSDEHDKLKDHLRKCKNKHGDSPDPDDPQEPPLP</sequence>
<feature type="compositionally biased region" description="Acidic residues" evidence="1">
    <location>
        <begin position="221"/>
        <end position="232"/>
    </location>
</feature>
<dbReference type="EMBL" id="GADI01006646">
    <property type="protein sequence ID" value="JAA67162.1"/>
    <property type="molecule type" value="mRNA"/>
</dbReference>
<feature type="signal peptide" evidence="2">
    <location>
        <begin position="1"/>
        <end position="21"/>
    </location>
</feature>
<keyword evidence="2" id="KW-0732">Signal</keyword>
<dbReference type="AlphaFoldDB" id="A0A0K8R7P8"/>